<feature type="compositionally biased region" description="Basic and acidic residues" evidence="8">
    <location>
        <begin position="260"/>
        <end position="269"/>
    </location>
</feature>
<dbReference type="GO" id="GO:0005694">
    <property type="term" value="C:chromosome"/>
    <property type="evidence" value="ECO:0007669"/>
    <property type="project" value="UniProtKB-SubCell"/>
</dbReference>
<feature type="domain" description="Post-SET" evidence="11">
    <location>
        <begin position="892"/>
        <end position="908"/>
    </location>
</feature>
<feature type="region of interest" description="Disordered" evidence="8">
    <location>
        <begin position="1"/>
        <end position="348"/>
    </location>
</feature>
<evidence type="ECO:0008006" key="14">
    <source>
        <dbReference type="Google" id="ProtNLM"/>
    </source>
</evidence>
<evidence type="ECO:0000259" key="9">
    <source>
        <dbReference type="PROSITE" id="PS50280"/>
    </source>
</evidence>
<protein>
    <recommendedName>
        <fullName evidence="14">SET domain-containing protein</fullName>
    </recommendedName>
</protein>
<dbReference type="InterPro" id="IPR050973">
    <property type="entry name" value="H3K9_Histone-Lys_N-MTase"/>
</dbReference>
<feature type="compositionally biased region" description="Basic and acidic residues" evidence="8">
    <location>
        <begin position="867"/>
        <end position="881"/>
    </location>
</feature>
<sequence length="916" mass="100165">MYSRGSSGIDKTQPIIIDSDSEPEDDGRPVRPVSQAHSASGSYASAPANDPPRLSLRVSRQPVVSQGSSSSVRPKNGNEGEDASLLPATTIPLRKEREDIAQRVQRERRAGSSAKQGKSRDDWRRGSQRPSVTPNPEAEGSRPTAPKKKESTTEVIEFIDSDIDDLAPAQAGPSRPPQIALSRNHEPLSSKDMAAQMASWRKEEDEAQRSPGPSRLKRPPTSPRVDRPAKIPSGGKPVHRSDVEANPMDWDLSCYKVPRRGIDSEENRSKRAVASSESGFGPLLAKDMPGSSAAAAASRSSHTQLFPPDAVAGPSRSPRPPNALSRASTDSLGTVNGDVPMVDGSVSGTVVGTSRSRLAEAREEARRLEEYQRGLGGLNDDSDGRRRSALSATLVEEAIEDATAGVSDVDITTSGSSTPPDTGPTRTSICATALKVRAEMAAMSREDKLALIEREGRGYPANLSSTQASSVDHVESTICGHPKVKAKASDAALIPSSPELAAGTSVNIMPEHPPDRYRGIAIREFSTQMVDEWNDRRADFTHKPALHRQIFQQYMAEAYASFEPHAGEINVVNTVGTADAAPDMEYQYGNDIMYHGHVPDPDTGTGCGCVGPCKPGDRGCRCVRRQELYSYGMIPPGFAYHEDGTVQNFTIPIWECGPNCGCPPTCMNRIIQRGRSKDTELDLFKTHQKGWGVKARYDIPKGTFLGIYSGELVPDYESERRSYLYDQIGRTYLFDCDSWSIRHPPDLKELRKVDPRLGDLAEQSLRRYEAVLEGSEEVEMENYSAYSVDAFHYGFTRYFNHSCDPNLVIMQAYVNDYHPERPKLVMFTRCPIVAGEEMCISYMGLPDDDEEPSDVPATKNKSNSRKKTSEKGKGKTSAKAREAELVQAVRLGAEICRCGAHNCKGYMFTGGNYAED</sequence>
<feature type="compositionally biased region" description="Low complexity" evidence="8">
    <location>
        <begin position="57"/>
        <end position="74"/>
    </location>
</feature>
<reference evidence="12" key="1">
    <citation type="journal article" date="2022" name="G3 (Bethesda)">
        <title>High quality genome of the basidiomycete yeast Dioszegia hungarica PDD-24b-2 isolated from cloud water.</title>
        <authorList>
            <person name="Jarrige D."/>
            <person name="Haridas S."/>
            <person name="Bleykasten-Grosshans C."/>
            <person name="Joly M."/>
            <person name="Nadalig T."/>
            <person name="Sancelme M."/>
            <person name="Vuilleumier S."/>
            <person name="Grigoriev I.V."/>
            <person name="Amato P."/>
            <person name="Bringel F."/>
        </authorList>
    </citation>
    <scope>NUCLEOTIDE SEQUENCE</scope>
    <source>
        <strain evidence="12">PDD-24b-2</strain>
    </source>
</reference>
<keyword evidence="5" id="KW-0949">S-adenosyl-L-methionine</keyword>
<dbReference type="InterPro" id="IPR003616">
    <property type="entry name" value="Post-SET_dom"/>
</dbReference>
<organism evidence="12 13">
    <name type="scientific">Dioszegia hungarica</name>
    <dbReference type="NCBI Taxonomy" id="4972"/>
    <lineage>
        <taxon>Eukaryota</taxon>
        <taxon>Fungi</taxon>
        <taxon>Dikarya</taxon>
        <taxon>Basidiomycota</taxon>
        <taxon>Agaricomycotina</taxon>
        <taxon>Tremellomycetes</taxon>
        <taxon>Tremellales</taxon>
        <taxon>Bulleribasidiaceae</taxon>
        <taxon>Dioszegia</taxon>
    </lineage>
</organism>
<feature type="domain" description="Pre-SET" evidence="10">
    <location>
        <begin position="605"/>
        <end position="674"/>
    </location>
</feature>
<dbReference type="InterPro" id="IPR046341">
    <property type="entry name" value="SET_dom_sf"/>
</dbReference>
<dbReference type="RefSeq" id="XP_052942552.1">
    <property type="nucleotide sequence ID" value="XM_053091426.1"/>
</dbReference>
<accession>A0AA38LRA2</accession>
<evidence type="ECO:0000259" key="11">
    <source>
        <dbReference type="PROSITE" id="PS50868"/>
    </source>
</evidence>
<gene>
    <name evidence="12" type="ORF">MKK02DRAFT_41085</name>
</gene>
<dbReference type="PROSITE" id="PS50280">
    <property type="entry name" value="SET"/>
    <property type="match status" value="1"/>
</dbReference>
<dbReference type="GeneID" id="77730631"/>
<evidence type="ECO:0000259" key="10">
    <source>
        <dbReference type="PROSITE" id="PS50867"/>
    </source>
</evidence>
<feature type="compositionally biased region" description="Low complexity" evidence="8">
    <location>
        <begin position="291"/>
        <end position="301"/>
    </location>
</feature>
<dbReference type="GO" id="GO:0008270">
    <property type="term" value="F:zinc ion binding"/>
    <property type="evidence" value="ECO:0007669"/>
    <property type="project" value="InterPro"/>
</dbReference>
<evidence type="ECO:0000256" key="3">
    <source>
        <dbReference type="ARBA" id="ARBA00022603"/>
    </source>
</evidence>
<evidence type="ECO:0000256" key="8">
    <source>
        <dbReference type="SAM" id="MobiDB-lite"/>
    </source>
</evidence>
<dbReference type="InterPro" id="IPR007728">
    <property type="entry name" value="Pre-SET_dom"/>
</dbReference>
<keyword evidence="6" id="KW-0479">Metal-binding</keyword>
<evidence type="ECO:0000256" key="6">
    <source>
        <dbReference type="ARBA" id="ARBA00022723"/>
    </source>
</evidence>
<comment type="subcellular location">
    <subcellularLocation>
        <location evidence="1">Chromosome</location>
    </subcellularLocation>
</comment>
<evidence type="ECO:0000313" key="12">
    <source>
        <dbReference type="EMBL" id="KAI9632775.1"/>
    </source>
</evidence>
<feature type="compositionally biased region" description="Polar residues" evidence="8">
    <location>
        <begin position="325"/>
        <end position="334"/>
    </location>
</feature>
<dbReference type="InterPro" id="IPR001214">
    <property type="entry name" value="SET_dom"/>
</dbReference>
<evidence type="ECO:0000313" key="13">
    <source>
        <dbReference type="Proteomes" id="UP001164286"/>
    </source>
</evidence>
<dbReference type="SUPFAM" id="SSF82199">
    <property type="entry name" value="SET domain"/>
    <property type="match status" value="1"/>
</dbReference>
<keyword evidence="4" id="KW-0808">Transferase</keyword>
<dbReference type="PROSITE" id="PS50867">
    <property type="entry name" value="PRE_SET"/>
    <property type="match status" value="1"/>
</dbReference>
<evidence type="ECO:0000256" key="5">
    <source>
        <dbReference type="ARBA" id="ARBA00022691"/>
    </source>
</evidence>
<dbReference type="Pfam" id="PF00856">
    <property type="entry name" value="SET"/>
    <property type="match status" value="1"/>
</dbReference>
<feature type="domain" description="SET" evidence="9">
    <location>
        <begin position="679"/>
        <end position="843"/>
    </location>
</feature>
<dbReference type="EMBL" id="JAKWFO010000014">
    <property type="protein sequence ID" value="KAI9632775.1"/>
    <property type="molecule type" value="Genomic_DNA"/>
</dbReference>
<dbReference type="AlphaFoldDB" id="A0AA38LRA2"/>
<keyword evidence="3" id="KW-0489">Methyltransferase</keyword>
<dbReference type="GO" id="GO:0042054">
    <property type="term" value="F:histone methyltransferase activity"/>
    <property type="evidence" value="ECO:0007669"/>
    <property type="project" value="InterPro"/>
</dbReference>
<dbReference type="Gene3D" id="2.170.270.10">
    <property type="entry name" value="SET domain"/>
    <property type="match status" value="1"/>
</dbReference>
<dbReference type="PANTHER" id="PTHR46223:SF3">
    <property type="entry name" value="HISTONE-LYSINE N-METHYLTRANSFERASE SET-23"/>
    <property type="match status" value="1"/>
</dbReference>
<feature type="compositionally biased region" description="Basic and acidic residues" evidence="8">
    <location>
        <begin position="93"/>
        <end position="110"/>
    </location>
</feature>
<feature type="region of interest" description="Disordered" evidence="8">
    <location>
        <begin position="845"/>
        <end position="881"/>
    </location>
</feature>
<comment type="caution">
    <text evidence="12">The sequence shown here is derived from an EMBL/GenBank/DDBJ whole genome shotgun (WGS) entry which is preliminary data.</text>
</comment>
<keyword evidence="7" id="KW-0862">Zinc</keyword>
<keyword evidence="2" id="KW-0158">Chromosome</keyword>
<dbReference type="PANTHER" id="PTHR46223">
    <property type="entry name" value="HISTONE-LYSINE N-METHYLTRANSFERASE SUV39H"/>
    <property type="match status" value="1"/>
</dbReference>
<feature type="compositionally biased region" description="Polar residues" evidence="8">
    <location>
        <begin position="1"/>
        <end position="10"/>
    </location>
</feature>
<evidence type="ECO:0000256" key="1">
    <source>
        <dbReference type="ARBA" id="ARBA00004286"/>
    </source>
</evidence>
<proteinExistence type="predicted"/>
<dbReference type="PROSITE" id="PS50868">
    <property type="entry name" value="POST_SET"/>
    <property type="match status" value="1"/>
</dbReference>
<evidence type="ECO:0000256" key="2">
    <source>
        <dbReference type="ARBA" id="ARBA00022454"/>
    </source>
</evidence>
<keyword evidence="13" id="KW-1185">Reference proteome</keyword>
<name>A0AA38LRA2_9TREE</name>
<dbReference type="SMART" id="SM00317">
    <property type="entry name" value="SET"/>
    <property type="match status" value="1"/>
</dbReference>
<dbReference type="GO" id="GO:0032259">
    <property type="term" value="P:methylation"/>
    <property type="evidence" value="ECO:0007669"/>
    <property type="project" value="UniProtKB-KW"/>
</dbReference>
<evidence type="ECO:0000256" key="4">
    <source>
        <dbReference type="ARBA" id="ARBA00022679"/>
    </source>
</evidence>
<dbReference type="Proteomes" id="UP001164286">
    <property type="component" value="Unassembled WGS sequence"/>
</dbReference>
<dbReference type="Pfam" id="PF05033">
    <property type="entry name" value="Pre-SET"/>
    <property type="match status" value="1"/>
</dbReference>
<evidence type="ECO:0000256" key="7">
    <source>
        <dbReference type="ARBA" id="ARBA00022833"/>
    </source>
</evidence>
<dbReference type="GO" id="GO:0005634">
    <property type="term" value="C:nucleus"/>
    <property type="evidence" value="ECO:0007669"/>
    <property type="project" value="InterPro"/>
</dbReference>